<protein>
    <submittedName>
        <fullName evidence="5">NADP-dependent 3-hydroxy acid dehydrogenase YdfG</fullName>
    </submittedName>
</protein>
<dbReference type="InterPro" id="IPR057326">
    <property type="entry name" value="KR_dom"/>
</dbReference>
<proteinExistence type="inferred from homology"/>
<evidence type="ECO:0000259" key="4">
    <source>
        <dbReference type="SMART" id="SM00822"/>
    </source>
</evidence>
<dbReference type="FunFam" id="3.40.50.720:FF:000084">
    <property type="entry name" value="Short-chain dehydrogenase reductase"/>
    <property type="match status" value="1"/>
</dbReference>
<dbReference type="SUPFAM" id="SSF51735">
    <property type="entry name" value="NAD(P)-binding Rossmann-fold domains"/>
    <property type="match status" value="1"/>
</dbReference>
<dbReference type="InterPro" id="IPR002347">
    <property type="entry name" value="SDR_fam"/>
</dbReference>
<dbReference type="Proteomes" id="UP000294937">
    <property type="component" value="Unassembled WGS sequence"/>
</dbReference>
<name>A0A4R3L1X8_9BACL</name>
<dbReference type="AlphaFoldDB" id="A0A4R3L1X8"/>
<dbReference type="PRINTS" id="PR00080">
    <property type="entry name" value="SDRFAMILY"/>
</dbReference>
<dbReference type="PRINTS" id="PR00081">
    <property type="entry name" value="GDHRDH"/>
</dbReference>
<organism evidence="5 6">
    <name type="scientific">Hazenella coriacea</name>
    <dbReference type="NCBI Taxonomy" id="1179467"/>
    <lineage>
        <taxon>Bacteria</taxon>
        <taxon>Bacillati</taxon>
        <taxon>Bacillota</taxon>
        <taxon>Bacilli</taxon>
        <taxon>Bacillales</taxon>
        <taxon>Thermoactinomycetaceae</taxon>
        <taxon>Hazenella</taxon>
    </lineage>
</organism>
<evidence type="ECO:0000256" key="2">
    <source>
        <dbReference type="ARBA" id="ARBA00023002"/>
    </source>
</evidence>
<keyword evidence="2" id="KW-0560">Oxidoreductase</keyword>
<feature type="domain" description="Ketoreductase" evidence="4">
    <location>
        <begin position="7"/>
        <end position="187"/>
    </location>
</feature>
<dbReference type="PANTHER" id="PTHR43391:SF86">
    <property type="entry name" value="SHORT-CHAIN DEHYDROGENASE_REDUCTASE FAMILY PROTEIN"/>
    <property type="match status" value="1"/>
</dbReference>
<evidence type="ECO:0000256" key="3">
    <source>
        <dbReference type="RuleBase" id="RU000363"/>
    </source>
</evidence>
<dbReference type="GO" id="GO:0008206">
    <property type="term" value="P:bile acid metabolic process"/>
    <property type="evidence" value="ECO:0007669"/>
    <property type="project" value="UniProtKB-ARBA"/>
</dbReference>
<dbReference type="RefSeq" id="WP_207903298.1">
    <property type="nucleotide sequence ID" value="NZ_SMAG01000007.1"/>
</dbReference>
<evidence type="ECO:0000313" key="6">
    <source>
        <dbReference type="Proteomes" id="UP000294937"/>
    </source>
</evidence>
<sequence>MSSLKGKVAIVTGASKGLGVAITRRLVHEGATVIASARRLNLLEALAQEKPDQIIPQACDVTQRQQVQQLIDQVIQRWGRLDLLINNAGLGHFAPVDELTEEQWDQMMDVNLKGAFLTCKYAIPHLKQTEGHIVNISSVAGTESFARGGGYCASKFGLMALSDALTLELKPYHVKVSTICPGSIKTEFGRYKDYALDPEQVADAVGMVVSAPKGVILNQITMRPLVPMKGESQ</sequence>
<dbReference type="GO" id="GO:0016491">
    <property type="term" value="F:oxidoreductase activity"/>
    <property type="evidence" value="ECO:0007669"/>
    <property type="project" value="UniProtKB-KW"/>
</dbReference>
<evidence type="ECO:0000256" key="1">
    <source>
        <dbReference type="ARBA" id="ARBA00006484"/>
    </source>
</evidence>
<dbReference type="PANTHER" id="PTHR43391">
    <property type="entry name" value="RETINOL DEHYDROGENASE-RELATED"/>
    <property type="match status" value="1"/>
</dbReference>
<dbReference type="InterPro" id="IPR036291">
    <property type="entry name" value="NAD(P)-bd_dom_sf"/>
</dbReference>
<dbReference type="GO" id="GO:0005829">
    <property type="term" value="C:cytosol"/>
    <property type="evidence" value="ECO:0007669"/>
    <property type="project" value="TreeGrafter"/>
</dbReference>
<dbReference type="EMBL" id="SMAG01000007">
    <property type="protein sequence ID" value="TCS93439.1"/>
    <property type="molecule type" value="Genomic_DNA"/>
</dbReference>
<dbReference type="SMART" id="SM00822">
    <property type="entry name" value="PKS_KR"/>
    <property type="match status" value="1"/>
</dbReference>
<gene>
    <name evidence="5" type="ORF">EDD58_10787</name>
</gene>
<reference evidence="5 6" key="1">
    <citation type="submission" date="2019-03" db="EMBL/GenBank/DDBJ databases">
        <title>Genomic Encyclopedia of Type Strains, Phase IV (KMG-IV): sequencing the most valuable type-strain genomes for metagenomic binning, comparative biology and taxonomic classification.</title>
        <authorList>
            <person name="Goeker M."/>
        </authorList>
    </citation>
    <scope>NUCLEOTIDE SEQUENCE [LARGE SCALE GENOMIC DNA]</scope>
    <source>
        <strain evidence="5 6">DSM 45707</strain>
    </source>
</reference>
<comment type="caution">
    <text evidence="5">The sequence shown here is derived from an EMBL/GenBank/DDBJ whole genome shotgun (WGS) entry which is preliminary data.</text>
</comment>
<keyword evidence="6" id="KW-1185">Reference proteome</keyword>
<accession>A0A4R3L1X8</accession>
<dbReference type="Gene3D" id="3.40.50.720">
    <property type="entry name" value="NAD(P)-binding Rossmann-like Domain"/>
    <property type="match status" value="1"/>
</dbReference>
<dbReference type="Pfam" id="PF00106">
    <property type="entry name" value="adh_short"/>
    <property type="match status" value="1"/>
</dbReference>
<evidence type="ECO:0000313" key="5">
    <source>
        <dbReference type="EMBL" id="TCS93439.1"/>
    </source>
</evidence>
<comment type="similarity">
    <text evidence="1 3">Belongs to the short-chain dehydrogenases/reductases (SDR) family.</text>
</comment>